<dbReference type="SUPFAM" id="SSF46785">
    <property type="entry name" value="Winged helix' DNA-binding domain"/>
    <property type="match status" value="1"/>
</dbReference>
<reference evidence="5" key="1">
    <citation type="submission" date="2021-12" db="EMBL/GenBank/DDBJ databases">
        <authorList>
            <person name="Li Y."/>
        </authorList>
    </citation>
    <scope>NUCLEOTIDE SEQUENCE</scope>
    <source>
        <strain evidence="5">DKSPLA3</strain>
    </source>
</reference>
<dbReference type="SMART" id="SM00347">
    <property type="entry name" value="HTH_MARR"/>
    <property type="match status" value="1"/>
</dbReference>
<keyword evidence="2" id="KW-0238">DNA-binding</keyword>
<dbReference type="RefSeq" id="WP_231813315.1">
    <property type="nucleotide sequence ID" value="NZ_JAJOZR010000004.1"/>
</dbReference>
<organism evidence="5 6">
    <name type="scientific">Rhizobium quercicola</name>
    <dbReference type="NCBI Taxonomy" id="2901226"/>
    <lineage>
        <taxon>Bacteria</taxon>
        <taxon>Pseudomonadati</taxon>
        <taxon>Pseudomonadota</taxon>
        <taxon>Alphaproteobacteria</taxon>
        <taxon>Hyphomicrobiales</taxon>
        <taxon>Rhizobiaceae</taxon>
        <taxon>Rhizobium/Agrobacterium group</taxon>
        <taxon>Rhizobium</taxon>
    </lineage>
</organism>
<dbReference type="EMBL" id="JAJOZR010000004">
    <property type="protein sequence ID" value="MCD7108975.1"/>
    <property type="molecule type" value="Genomic_DNA"/>
</dbReference>
<keyword evidence="6" id="KW-1185">Reference proteome</keyword>
<dbReference type="PROSITE" id="PS50995">
    <property type="entry name" value="HTH_MARR_2"/>
    <property type="match status" value="1"/>
</dbReference>
<dbReference type="Gene3D" id="1.10.10.10">
    <property type="entry name" value="Winged helix-like DNA-binding domain superfamily/Winged helix DNA-binding domain"/>
    <property type="match status" value="1"/>
</dbReference>
<dbReference type="PROSITE" id="PS01117">
    <property type="entry name" value="HTH_MARR_1"/>
    <property type="match status" value="1"/>
</dbReference>
<evidence type="ECO:0000256" key="3">
    <source>
        <dbReference type="ARBA" id="ARBA00023163"/>
    </source>
</evidence>
<accession>A0A9X1NQD7</accession>
<name>A0A9X1NQD7_9HYPH</name>
<dbReference type="InterPro" id="IPR036388">
    <property type="entry name" value="WH-like_DNA-bd_sf"/>
</dbReference>
<dbReference type="Proteomes" id="UP001139089">
    <property type="component" value="Unassembled WGS sequence"/>
</dbReference>
<dbReference type="AlphaFoldDB" id="A0A9X1NQD7"/>
<sequence length="149" mass="16538">MTDLANRALFDALQSVNRKLRAVFDAKVKERGLTLSRARALFALSRRDGLNQRELAEELAIETPTIVRLLDGMEAQGFIERRVEKSDRRAKQIHMTPMGRALAEEIEVIACGIRADLLSGVSLKDKETALAVMTAMADNMILIGRESVS</sequence>
<keyword evidence="1" id="KW-0805">Transcription regulation</keyword>
<dbReference type="InterPro" id="IPR036390">
    <property type="entry name" value="WH_DNA-bd_sf"/>
</dbReference>
<comment type="caution">
    <text evidence="5">The sequence shown here is derived from an EMBL/GenBank/DDBJ whole genome shotgun (WGS) entry which is preliminary data.</text>
</comment>
<evidence type="ECO:0000259" key="4">
    <source>
        <dbReference type="PROSITE" id="PS50995"/>
    </source>
</evidence>
<keyword evidence="3" id="KW-0804">Transcription</keyword>
<proteinExistence type="predicted"/>
<evidence type="ECO:0000313" key="6">
    <source>
        <dbReference type="Proteomes" id="UP001139089"/>
    </source>
</evidence>
<dbReference type="Pfam" id="PF12802">
    <property type="entry name" value="MarR_2"/>
    <property type="match status" value="1"/>
</dbReference>
<feature type="domain" description="HTH marR-type" evidence="4">
    <location>
        <begin position="6"/>
        <end position="138"/>
    </location>
</feature>
<dbReference type="PRINTS" id="PR00598">
    <property type="entry name" value="HTHMARR"/>
</dbReference>
<dbReference type="PANTHER" id="PTHR42756">
    <property type="entry name" value="TRANSCRIPTIONAL REGULATOR, MARR"/>
    <property type="match status" value="1"/>
</dbReference>
<dbReference type="InterPro" id="IPR000835">
    <property type="entry name" value="HTH_MarR-typ"/>
</dbReference>
<gene>
    <name evidence="5" type="ORF">LRX75_07960</name>
</gene>
<evidence type="ECO:0000256" key="1">
    <source>
        <dbReference type="ARBA" id="ARBA00023015"/>
    </source>
</evidence>
<evidence type="ECO:0000256" key="2">
    <source>
        <dbReference type="ARBA" id="ARBA00023125"/>
    </source>
</evidence>
<dbReference type="PANTHER" id="PTHR42756:SF1">
    <property type="entry name" value="TRANSCRIPTIONAL REPRESSOR OF EMRAB OPERON"/>
    <property type="match status" value="1"/>
</dbReference>
<dbReference type="InterPro" id="IPR023187">
    <property type="entry name" value="Tscrpt_reg_MarR-type_CS"/>
</dbReference>
<protein>
    <submittedName>
        <fullName evidence="5">MarR family transcriptional regulator</fullName>
    </submittedName>
</protein>
<evidence type="ECO:0000313" key="5">
    <source>
        <dbReference type="EMBL" id="MCD7108975.1"/>
    </source>
</evidence>
<dbReference type="GO" id="GO:0003677">
    <property type="term" value="F:DNA binding"/>
    <property type="evidence" value="ECO:0007669"/>
    <property type="project" value="UniProtKB-KW"/>
</dbReference>
<dbReference type="GO" id="GO:0003700">
    <property type="term" value="F:DNA-binding transcription factor activity"/>
    <property type="evidence" value="ECO:0007669"/>
    <property type="project" value="InterPro"/>
</dbReference>